<name>A0A195DL66_9HYME</name>
<proteinExistence type="predicted"/>
<accession>A0A195DL66</accession>
<dbReference type="EMBL" id="KQ980762">
    <property type="protein sequence ID" value="KYN13586.1"/>
    <property type="molecule type" value="Genomic_DNA"/>
</dbReference>
<protein>
    <submittedName>
        <fullName evidence="2">Uncharacterized protein</fullName>
    </submittedName>
</protein>
<evidence type="ECO:0000313" key="2">
    <source>
        <dbReference type="EMBL" id="KYN13586.1"/>
    </source>
</evidence>
<reference evidence="2 3" key="1">
    <citation type="submission" date="2015-09" db="EMBL/GenBank/DDBJ databases">
        <title>Trachymyrmex cornetzi WGS genome.</title>
        <authorList>
            <person name="Nygaard S."/>
            <person name="Hu H."/>
            <person name="Boomsma J."/>
            <person name="Zhang G."/>
        </authorList>
    </citation>
    <scope>NUCLEOTIDE SEQUENCE [LARGE SCALE GENOMIC DNA]</scope>
    <source>
        <strain evidence="2">Tcor2-1</strain>
        <tissue evidence="2">Whole body</tissue>
    </source>
</reference>
<dbReference type="Proteomes" id="UP000078492">
    <property type="component" value="Unassembled WGS sequence"/>
</dbReference>
<evidence type="ECO:0000256" key="1">
    <source>
        <dbReference type="SAM" id="MobiDB-lite"/>
    </source>
</evidence>
<gene>
    <name evidence="2" type="ORF">ALC57_14293</name>
</gene>
<feature type="compositionally biased region" description="Polar residues" evidence="1">
    <location>
        <begin position="86"/>
        <end position="98"/>
    </location>
</feature>
<evidence type="ECO:0000313" key="3">
    <source>
        <dbReference type="Proteomes" id="UP000078492"/>
    </source>
</evidence>
<sequence length="106" mass="11912">MRSDHNMESDNTSPSVETQIQKTLISIYGVSLKIKKELEVIKELTKENGHLRTIVNAANQTLSEKVQKMGVNVVNIIHESKHNNRLESNSLDSPTSVTEKLDQISK</sequence>
<keyword evidence="3" id="KW-1185">Reference proteome</keyword>
<organism evidence="2 3">
    <name type="scientific">Trachymyrmex cornetzi</name>
    <dbReference type="NCBI Taxonomy" id="471704"/>
    <lineage>
        <taxon>Eukaryota</taxon>
        <taxon>Metazoa</taxon>
        <taxon>Ecdysozoa</taxon>
        <taxon>Arthropoda</taxon>
        <taxon>Hexapoda</taxon>
        <taxon>Insecta</taxon>
        <taxon>Pterygota</taxon>
        <taxon>Neoptera</taxon>
        <taxon>Endopterygota</taxon>
        <taxon>Hymenoptera</taxon>
        <taxon>Apocrita</taxon>
        <taxon>Aculeata</taxon>
        <taxon>Formicoidea</taxon>
        <taxon>Formicidae</taxon>
        <taxon>Myrmicinae</taxon>
        <taxon>Trachymyrmex</taxon>
    </lineage>
</organism>
<feature type="region of interest" description="Disordered" evidence="1">
    <location>
        <begin position="82"/>
        <end position="106"/>
    </location>
</feature>
<dbReference type="AlphaFoldDB" id="A0A195DL66"/>